<name>A0A009IIX4_ACIB9</name>
<sequence>MNAKATNQVKDDELLISNLFDQLDIDESELDMALEPTAESAAVQDEKLIDEELHDVELLDDLNNTELETLINDEELDLSLEAEEVENSVVSDKKVTEPEKLKTENVTEKQVPKSTQQRVTHYNSKKSEVLLDRLGGSADMILLEASDIDLPNDKLKEKQENLLRILNNQPTVIGTRGNVETVQKKVAEKVIILFTYFKNGGNLNKVMRIAFETIITDGYITTGKGGNLYNNLLNAHYSEGTARAQAGQMLQMFPLLKIATKEGNKLIPNEQSLILAKMKADLFPSEK</sequence>
<proteinExistence type="predicted"/>
<dbReference type="Proteomes" id="UP000020595">
    <property type="component" value="Unassembled WGS sequence"/>
</dbReference>
<evidence type="ECO:0000313" key="1">
    <source>
        <dbReference type="EMBL" id="EXB03758.1"/>
    </source>
</evidence>
<gene>
    <name evidence="1" type="ORF">J512_3772</name>
</gene>
<dbReference type="RefSeq" id="WP_000991896.1">
    <property type="nucleotide sequence ID" value="NZ_JEWH01000074.1"/>
</dbReference>
<reference evidence="1 2" key="1">
    <citation type="submission" date="2014-02" db="EMBL/GenBank/DDBJ databases">
        <title>Comparative genomics and transcriptomics to identify genetic mechanisms underlying the emergence of carbapenem resistant Acinetobacter baumannii (CRAb).</title>
        <authorList>
            <person name="Harris A.D."/>
            <person name="Johnson K.J."/>
            <person name="George J."/>
            <person name="Shefchek K."/>
            <person name="Daugherty S.C."/>
            <person name="Parankush S."/>
            <person name="Sadzewicz L."/>
            <person name="Tallon L."/>
            <person name="Sengamalay N."/>
            <person name="Hazen T.H."/>
            <person name="Rasko D.A."/>
        </authorList>
    </citation>
    <scope>NUCLEOTIDE SEQUENCE [LARGE SCALE GENOMIC DNA]</scope>
    <source>
        <strain evidence="1 2">1295743</strain>
    </source>
</reference>
<dbReference type="EMBL" id="JEWH01000074">
    <property type="protein sequence ID" value="EXB03758.1"/>
    <property type="molecule type" value="Genomic_DNA"/>
</dbReference>
<evidence type="ECO:0000313" key="2">
    <source>
        <dbReference type="Proteomes" id="UP000020595"/>
    </source>
</evidence>
<dbReference type="PATRIC" id="fig|1310613.3.peg.3609"/>
<dbReference type="AlphaFoldDB" id="A0A009IIX4"/>
<accession>A0A009IIX4</accession>
<organism evidence="1 2">
    <name type="scientific">Acinetobacter baumannii (strain 1295743)</name>
    <dbReference type="NCBI Taxonomy" id="1310613"/>
    <lineage>
        <taxon>Bacteria</taxon>
        <taxon>Pseudomonadati</taxon>
        <taxon>Pseudomonadota</taxon>
        <taxon>Gammaproteobacteria</taxon>
        <taxon>Moraxellales</taxon>
        <taxon>Moraxellaceae</taxon>
        <taxon>Acinetobacter</taxon>
        <taxon>Acinetobacter calcoaceticus/baumannii complex</taxon>
    </lineage>
</organism>
<protein>
    <submittedName>
        <fullName evidence="1">Uncharacterized protein</fullName>
    </submittedName>
</protein>
<comment type="caution">
    <text evidence="1">The sequence shown here is derived from an EMBL/GenBank/DDBJ whole genome shotgun (WGS) entry which is preliminary data.</text>
</comment>